<keyword evidence="6" id="KW-0489">Methyltransferase</keyword>
<dbReference type="InterPro" id="IPR007269">
    <property type="entry name" value="ICMT_MeTrfase"/>
</dbReference>
<name>A0A4R0YQN2_9GAMM</name>
<dbReference type="Pfam" id="PF04140">
    <property type="entry name" value="ICMT"/>
    <property type="match status" value="1"/>
</dbReference>
<comment type="caution">
    <text evidence="6">The sequence shown here is derived from an EMBL/GenBank/DDBJ whole genome shotgun (WGS) entry which is preliminary data.</text>
</comment>
<keyword evidence="7" id="KW-1185">Reference proteome</keyword>
<dbReference type="PANTHER" id="PTHR43847:SF1">
    <property type="entry name" value="BLL3993 PROTEIN"/>
    <property type="match status" value="1"/>
</dbReference>
<dbReference type="PROSITE" id="PS50244">
    <property type="entry name" value="S5A_REDUCTASE"/>
    <property type="match status" value="1"/>
</dbReference>
<protein>
    <submittedName>
        <fullName evidence="6">Isoprenylcysteine carboxylmethyltransferase family protein</fullName>
    </submittedName>
</protein>
<feature type="transmembrane region" description="Helical" evidence="5">
    <location>
        <begin position="133"/>
        <end position="153"/>
    </location>
</feature>
<evidence type="ECO:0000256" key="1">
    <source>
        <dbReference type="ARBA" id="ARBA00004141"/>
    </source>
</evidence>
<dbReference type="AlphaFoldDB" id="A0A4R0YQN2"/>
<keyword evidence="2 5" id="KW-0812">Transmembrane</keyword>
<gene>
    <name evidence="6" type="ORF">EZM97_21035</name>
</gene>
<evidence type="ECO:0000313" key="7">
    <source>
        <dbReference type="Proteomes" id="UP000291822"/>
    </source>
</evidence>
<keyword evidence="6" id="KW-0808">Transferase</keyword>
<dbReference type="GO" id="GO:0032259">
    <property type="term" value="P:methylation"/>
    <property type="evidence" value="ECO:0007669"/>
    <property type="project" value="UniProtKB-KW"/>
</dbReference>
<proteinExistence type="predicted"/>
<evidence type="ECO:0000313" key="6">
    <source>
        <dbReference type="EMBL" id="TCI11287.1"/>
    </source>
</evidence>
<feature type="transmembrane region" description="Helical" evidence="5">
    <location>
        <begin position="187"/>
        <end position="220"/>
    </location>
</feature>
<reference evidence="6 7" key="1">
    <citation type="submission" date="2019-02" db="EMBL/GenBank/DDBJ databases">
        <title>Dyella amyloliquefaciens sp. nov., isolated from forest soil.</title>
        <authorList>
            <person name="Gao Z.-H."/>
            <person name="Qiu L.-H."/>
        </authorList>
    </citation>
    <scope>NUCLEOTIDE SEQUENCE [LARGE SCALE GENOMIC DNA]</scope>
    <source>
        <strain evidence="6 7">KACC 12747</strain>
    </source>
</reference>
<keyword evidence="3 5" id="KW-1133">Transmembrane helix</keyword>
<evidence type="ECO:0000256" key="4">
    <source>
        <dbReference type="ARBA" id="ARBA00023136"/>
    </source>
</evidence>
<organism evidence="6 7">
    <name type="scientific">Dyella soli</name>
    <dbReference type="NCBI Taxonomy" id="522319"/>
    <lineage>
        <taxon>Bacteria</taxon>
        <taxon>Pseudomonadati</taxon>
        <taxon>Pseudomonadota</taxon>
        <taxon>Gammaproteobacteria</taxon>
        <taxon>Lysobacterales</taxon>
        <taxon>Rhodanobacteraceae</taxon>
        <taxon>Dyella</taxon>
    </lineage>
</organism>
<keyword evidence="4 5" id="KW-0472">Membrane</keyword>
<dbReference type="RefSeq" id="WP_131410140.1">
    <property type="nucleotide sequence ID" value="NZ_SJTG01000002.1"/>
</dbReference>
<comment type="subcellular location">
    <subcellularLocation>
        <location evidence="1">Membrane</location>
        <topology evidence="1">Multi-pass membrane protein</topology>
    </subcellularLocation>
</comment>
<evidence type="ECO:0000256" key="5">
    <source>
        <dbReference type="SAM" id="Phobius"/>
    </source>
</evidence>
<evidence type="ECO:0000256" key="2">
    <source>
        <dbReference type="ARBA" id="ARBA00022692"/>
    </source>
</evidence>
<dbReference type="InterPro" id="IPR052527">
    <property type="entry name" value="Metal_cation-efflux_comp"/>
</dbReference>
<dbReference type="GO" id="GO:0016020">
    <property type="term" value="C:membrane"/>
    <property type="evidence" value="ECO:0007669"/>
    <property type="project" value="UniProtKB-SubCell"/>
</dbReference>
<feature type="transmembrane region" description="Helical" evidence="5">
    <location>
        <begin position="73"/>
        <end position="92"/>
    </location>
</feature>
<evidence type="ECO:0000256" key="3">
    <source>
        <dbReference type="ARBA" id="ARBA00022989"/>
    </source>
</evidence>
<sequence>MAISRGWRPMYRHDPSFHVPFVVVEQAPTGSPVASLACRRRRDLLPLRLRGKLARSASDARPTGQAMHTVREIAYVVFFVWLFIDAMVVFRLKSSESENRDRQSLRLLMIGNPIAYAISIALAYGRAGAMDSVPLQVTGLVILVIGIAIRTAAIMQLGRLHTPNVAVRTDHQLKQTGLYRRIRHPSYLGALLGFLGFALALGNWWSVVVMMGITTFIYLYRIREEDAALAAAFGESYRQYAARTKRLIPWVY</sequence>
<dbReference type="Proteomes" id="UP000291822">
    <property type="component" value="Unassembled WGS sequence"/>
</dbReference>
<accession>A0A4R0YQN2</accession>
<dbReference type="GO" id="GO:0004671">
    <property type="term" value="F:protein C-terminal S-isoprenylcysteine carboxyl O-methyltransferase activity"/>
    <property type="evidence" value="ECO:0007669"/>
    <property type="project" value="InterPro"/>
</dbReference>
<feature type="transmembrane region" description="Helical" evidence="5">
    <location>
        <begin position="104"/>
        <end position="127"/>
    </location>
</feature>
<dbReference type="EMBL" id="SJTG01000002">
    <property type="protein sequence ID" value="TCI11287.1"/>
    <property type="molecule type" value="Genomic_DNA"/>
</dbReference>
<dbReference type="Gene3D" id="1.20.120.1630">
    <property type="match status" value="1"/>
</dbReference>
<dbReference type="PANTHER" id="PTHR43847">
    <property type="entry name" value="BLL3993 PROTEIN"/>
    <property type="match status" value="1"/>
</dbReference>